<keyword evidence="2" id="KW-1133">Transmembrane helix</keyword>
<feature type="domain" description="Novel STAND NTPase 1" evidence="3">
    <location>
        <begin position="17"/>
        <end position="317"/>
    </location>
</feature>
<feature type="compositionally biased region" description="Low complexity" evidence="1">
    <location>
        <begin position="1132"/>
        <end position="1148"/>
    </location>
</feature>
<evidence type="ECO:0000313" key="4">
    <source>
        <dbReference type="EMBL" id="NUZ04476.1"/>
    </source>
</evidence>
<dbReference type="Proteomes" id="UP000529637">
    <property type="component" value="Unassembled WGS sequence"/>
</dbReference>
<evidence type="ECO:0000256" key="2">
    <source>
        <dbReference type="SAM" id="Phobius"/>
    </source>
</evidence>
<feature type="region of interest" description="Disordered" evidence="1">
    <location>
        <begin position="1018"/>
        <end position="1039"/>
    </location>
</feature>
<organism evidence="4 5">
    <name type="scientific">Piscinibacter koreensis</name>
    <dbReference type="NCBI Taxonomy" id="2742824"/>
    <lineage>
        <taxon>Bacteria</taxon>
        <taxon>Pseudomonadati</taxon>
        <taxon>Pseudomonadota</taxon>
        <taxon>Betaproteobacteria</taxon>
        <taxon>Burkholderiales</taxon>
        <taxon>Sphaerotilaceae</taxon>
        <taxon>Piscinibacter</taxon>
    </lineage>
</organism>
<dbReference type="InterPro" id="IPR027417">
    <property type="entry name" value="P-loop_NTPase"/>
</dbReference>
<name>A0A7Y6TV20_9BURK</name>
<dbReference type="Pfam" id="PF20703">
    <property type="entry name" value="nSTAND1"/>
    <property type="match status" value="1"/>
</dbReference>
<feature type="region of interest" description="Disordered" evidence="1">
    <location>
        <begin position="1132"/>
        <end position="1152"/>
    </location>
</feature>
<evidence type="ECO:0000313" key="5">
    <source>
        <dbReference type="Proteomes" id="UP000529637"/>
    </source>
</evidence>
<proteinExistence type="predicted"/>
<keyword evidence="2" id="KW-0812">Transmembrane</keyword>
<protein>
    <recommendedName>
        <fullName evidence="3">Novel STAND NTPase 1 domain-containing protein</fullName>
    </recommendedName>
</protein>
<accession>A0A7Y6TV20</accession>
<evidence type="ECO:0000256" key="1">
    <source>
        <dbReference type="SAM" id="MobiDB-lite"/>
    </source>
</evidence>
<feature type="region of interest" description="Disordered" evidence="1">
    <location>
        <begin position="1065"/>
        <end position="1094"/>
    </location>
</feature>
<keyword evidence="5" id="KW-1185">Reference proteome</keyword>
<dbReference type="RefSeq" id="WP_176065459.1">
    <property type="nucleotide sequence ID" value="NZ_JABWMJ010000001.1"/>
</dbReference>
<reference evidence="4 5" key="1">
    <citation type="submission" date="2020-06" db="EMBL/GenBank/DDBJ databases">
        <title>Schlegella sp. ID0723 isolated from air conditioner.</title>
        <authorList>
            <person name="Kim D.Y."/>
            <person name="Kim D.-U."/>
        </authorList>
    </citation>
    <scope>NUCLEOTIDE SEQUENCE [LARGE SCALE GENOMIC DNA]</scope>
    <source>
        <strain evidence="4 5">ID0723</strain>
    </source>
</reference>
<feature type="region of interest" description="Disordered" evidence="1">
    <location>
        <begin position="1264"/>
        <end position="1285"/>
    </location>
</feature>
<gene>
    <name evidence="4" type="ORF">HQN59_01755</name>
</gene>
<dbReference type="Gene3D" id="3.40.50.300">
    <property type="entry name" value="P-loop containing nucleotide triphosphate hydrolases"/>
    <property type="match status" value="1"/>
</dbReference>
<evidence type="ECO:0000259" key="3">
    <source>
        <dbReference type="Pfam" id="PF20703"/>
    </source>
</evidence>
<feature type="transmembrane region" description="Helical" evidence="2">
    <location>
        <begin position="697"/>
        <end position="720"/>
    </location>
</feature>
<dbReference type="EMBL" id="JABWMJ010000001">
    <property type="protein sequence ID" value="NUZ04476.1"/>
    <property type="molecule type" value="Genomic_DNA"/>
</dbReference>
<sequence>MDAVTAAAPAFRLPLEPYPGLRPFLDHEASLLFGRGRQVREVIEHLRETHFVAVIGGSGSGKSSLIHAGVVPELRSFGIPGAGDFWVPMVSVPGTNAAPARPGELPVSPVTRMASKFAKLLRRLDSPDAERARVEEIAALLRLDAGFSRLVDTYSGDLDVGPGPDPHEARLLFVIDQFEELFHFTNKDSDDARHLVERVIDHFFGPHERCYVVLTMRSEHLSDCASYLELPDAINRASYLVRRLDTAELRDAITLPAQRFLRLVQRQRSVDPATLPAEVLFDEAVLARLLRDVQAITHDPDHLPLLQHLLARMWEMACRREHVDPRGVPAAILPVDLTMAVAALDARAEREPGELPEPSEPPEGGVRERVVGIDGSVPDAVNVLRACLENWAEAIFQRRSPRDRARIESLLRRLAFKDPNTGMYTQQRIDVDDPRLFDADPEPSTRAALRALIEDPEGGRSGAFGFVGSVDYLYWDDDNPQRVTLKVSHESFIRGWSRFRGLVDREAERFEAFVDVLRRCGRWLAAGRPERLLLESADLDHFRDQGLAALLVEPAERAAWFKVLRLDRDGPRLAPLESDIDAFIERSQAARDAEERARQEAVARELELQERARLAGEREREAERQRAAQMREFEAERARVEADRLRIAAEFERAEALARQADADRLRSQAERDRAEAETHRAEAETRRAEAVSKRNFWLGLSAILVGFLLLPYAVFAVFVQAPVLESFEQFATARGLVERRLRSESDPLPGAAGAELGVLLEAADLVEKAKAKIAFLGNRTMRGFEGWLKPVADAKRVAALATSEPGVNGSLRALLTTALWRSRTDFRAVPGDLQFKAVRHEVECSVTTANGRERLPGSLFLDERRSRGLFVPARRAGIAEIEFYPARHAAATGCSGEHSVWSVPRYLQPAVLLDARVRFLALAASPAPGEGSLTLYAVDWGRDDGEGLGATQMRQRSVVTDPGAAELVRAEIRKPSDAALQVPEVKSVQTWREPGGIGVAVADIAWRILTEEVQPIRDAGSPGQWQTLAAPPSGSPCGRLGEALRKEAQPGFRSETLQHGTHCFEIQRGNPPPSAAPRPRGPDGGAADAGTTGTTYAASATTENSATSATTAAGVATAATATPASAAVAAAGAPDKPAPSSGSALAPPAAPAERVREQVVIVVYDEPRPEVLDQLEAKSRGSGASAAEAMQGNRPTSIASLTAFGRLARGPGEWVVGVAGPFAGWIALRRPVGDVEARYSGAPWSTDALRRIGREVHALYDPRALPAPAGSPGRTPPASSSPPR</sequence>
<feature type="region of interest" description="Disordered" evidence="1">
    <location>
        <begin position="664"/>
        <end position="683"/>
    </location>
</feature>
<dbReference type="SUPFAM" id="SSF52540">
    <property type="entry name" value="P-loop containing nucleoside triphosphate hydrolases"/>
    <property type="match status" value="1"/>
</dbReference>
<comment type="caution">
    <text evidence="4">The sequence shown here is derived from an EMBL/GenBank/DDBJ whole genome shotgun (WGS) entry which is preliminary data.</text>
</comment>
<dbReference type="InterPro" id="IPR049052">
    <property type="entry name" value="nSTAND1"/>
</dbReference>
<keyword evidence="2" id="KW-0472">Membrane</keyword>